<name>E3T5L7_CROVB</name>
<dbReference type="Proteomes" id="UP000029781">
    <property type="component" value="Segment"/>
</dbReference>
<evidence type="ECO:0000259" key="1">
    <source>
        <dbReference type="PROSITE" id="PS51462"/>
    </source>
</evidence>
<dbReference type="PROSITE" id="PS51462">
    <property type="entry name" value="NUDIX"/>
    <property type="match status" value="1"/>
</dbReference>
<evidence type="ECO:0000313" key="2">
    <source>
        <dbReference type="EMBL" id="ADO67480.1"/>
    </source>
</evidence>
<protein>
    <submittedName>
        <fullName evidence="2">Putative NUDIX-like hydrolase</fullName>
    </submittedName>
</protein>
<sequence length="298" mass="35560">MTSKFCHNCGCNFHKTKDCQEPTISCGLITIKLPNYQKIKSYDYLTIEDYNFKHLKNLGKLSYYMNKIKFLLIRRKHSFNFIEFIRGKYEINKEKLIKLFELMSPEEILLIDTYNFKDLWEKVWGDRSWLKSFEKEFKNSETKFIKIQENKELFYYLTRKIVPLYDSPEWGLPKGRRDNTESNIECGIREFCEETSLTQNNITIINNVAPLVEDFIGTNNKKYKSIFYLATLNKIKYKFNIVDNPEVGDIGFFTLPQATNLIRDYHQERIKVIEKSFLFTVNMLEQNKINNNLNNIIN</sequence>
<dbReference type="RefSeq" id="YP_003970079.1">
    <property type="nucleotide sequence ID" value="NC_014637.1"/>
</dbReference>
<proteinExistence type="predicted"/>
<dbReference type="GO" id="GO:0016787">
    <property type="term" value="F:hydrolase activity"/>
    <property type="evidence" value="ECO:0007669"/>
    <property type="project" value="UniProtKB-KW"/>
</dbReference>
<keyword evidence="2" id="KW-0378">Hydrolase</keyword>
<gene>
    <name evidence="2" type="ORF">crov446</name>
</gene>
<dbReference type="SUPFAM" id="SSF55811">
    <property type="entry name" value="Nudix"/>
    <property type="match status" value="1"/>
</dbReference>
<dbReference type="EMBL" id="GU244497">
    <property type="protein sequence ID" value="ADO67480.1"/>
    <property type="molecule type" value="Genomic_DNA"/>
</dbReference>
<keyword evidence="3" id="KW-1185">Reference proteome</keyword>
<dbReference type="Gene3D" id="3.90.79.10">
    <property type="entry name" value="Nucleoside Triphosphate Pyrophosphohydrolase"/>
    <property type="match status" value="1"/>
</dbReference>
<dbReference type="OrthoDB" id="8016at10239"/>
<dbReference type="GeneID" id="9887849"/>
<organismHost>
    <name type="scientific">Cafeteria roenbergensis</name>
    <name type="common">Marine flagellate</name>
    <dbReference type="NCBI Taxonomy" id="33653"/>
</organismHost>
<accession>E3T5L7</accession>
<dbReference type="KEGG" id="vg:9887849"/>
<evidence type="ECO:0000313" key="3">
    <source>
        <dbReference type="Proteomes" id="UP000029781"/>
    </source>
</evidence>
<reference evidence="2 3" key="1">
    <citation type="journal article" date="2010" name="Proc. Natl. Acad. Sci. U.S.A.">
        <title>Giant virus with a remarkable complement of genes infects marine zooplankton.</title>
        <authorList>
            <person name="Fischer M.G."/>
            <person name="Allen M.J."/>
            <person name="Wilson W.H."/>
            <person name="Suttle C.A."/>
        </authorList>
    </citation>
    <scope>NUCLEOTIDE SEQUENCE [LARGE SCALE GENOMIC DNA]</scope>
    <source>
        <strain evidence="2 3">BV-PW1</strain>
    </source>
</reference>
<dbReference type="InterPro" id="IPR000086">
    <property type="entry name" value="NUDIX_hydrolase_dom"/>
</dbReference>
<dbReference type="InterPro" id="IPR015797">
    <property type="entry name" value="NUDIX_hydrolase-like_dom_sf"/>
</dbReference>
<organism evidence="2 3">
    <name type="scientific">Cafeteria roenbergensis virus (strain BV-PW1)</name>
    <name type="common">CroV</name>
    <dbReference type="NCBI Taxonomy" id="693272"/>
    <lineage>
        <taxon>Viruses</taxon>
        <taxon>Varidnaviria</taxon>
        <taxon>Bamfordvirae</taxon>
        <taxon>Nucleocytoviricota</taxon>
        <taxon>Megaviricetes</taxon>
        <taxon>Imitervirales</taxon>
        <taxon>Mimiviridae</taxon>
        <taxon>Aliimimivirinae</taxon>
        <taxon>Rheavirus</taxon>
        <taxon>Rheavirus sinusmexicani</taxon>
    </lineage>
</organism>
<feature type="domain" description="Nudix hydrolase" evidence="1">
    <location>
        <begin position="55"/>
        <end position="278"/>
    </location>
</feature>
<dbReference type="Pfam" id="PF00293">
    <property type="entry name" value="NUDIX"/>
    <property type="match status" value="1"/>
</dbReference>